<evidence type="ECO:0000313" key="3">
    <source>
        <dbReference type="Proteomes" id="UP000053105"/>
    </source>
</evidence>
<feature type="region of interest" description="Disordered" evidence="1">
    <location>
        <begin position="71"/>
        <end position="93"/>
    </location>
</feature>
<proteinExistence type="predicted"/>
<organism evidence="2 3">
    <name type="scientific">Melipona quadrifasciata</name>
    <dbReference type="NCBI Taxonomy" id="166423"/>
    <lineage>
        <taxon>Eukaryota</taxon>
        <taxon>Metazoa</taxon>
        <taxon>Ecdysozoa</taxon>
        <taxon>Arthropoda</taxon>
        <taxon>Hexapoda</taxon>
        <taxon>Insecta</taxon>
        <taxon>Pterygota</taxon>
        <taxon>Neoptera</taxon>
        <taxon>Endopterygota</taxon>
        <taxon>Hymenoptera</taxon>
        <taxon>Apocrita</taxon>
        <taxon>Aculeata</taxon>
        <taxon>Apoidea</taxon>
        <taxon>Anthophila</taxon>
        <taxon>Apidae</taxon>
        <taxon>Melipona</taxon>
    </lineage>
</organism>
<feature type="compositionally biased region" description="Polar residues" evidence="1">
    <location>
        <begin position="109"/>
        <end position="125"/>
    </location>
</feature>
<sequence length="281" mass="31805">MRRYRGDFGICNSQYAKLIENRDQTNSTTPLSNERMYSYHVNDISVAYHYRLDAVYLYGHDVLKAFARSNTPKEGTDALSVPPTSATGNRGRKVRHKRRMCFARIRESSAPQSNGRGPSLPQNKPQPDGQCFMATQVRSQTGGITAWKTLPNNEGKIKYRTSGDSQQGNVFLESDLSARLGVFYSAPEQYFTFSSYITYEVGNLSREILSTLQTRRLKPETIGSTGNSHLDLDPIRGRRCSDIDEIVEPLELILSHEIVMLEKIPSHFLLRILSECNETLD</sequence>
<name>A0A0M9A9W2_9HYME</name>
<gene>
    <name evidence="2" type="ORF">WN51_08682</name>
</gene>
<accession>A0A0M9A9W2</accession>
<protein>
    <submittedName>
        <fullName evidence="2">Uncharacterized protein</fullName>
    </submittedName>
</protein>
<reference evidence="2 3" key="1">
    <citation type="submission" date="2015-07" db="EMBL/GenBank/DDBJ databases">
        <title>The genome of Melipona quadrifasciata.</title>
        <authorList>
            <person name="Pan H."/>
            <person name="Kapheim K."/>
        </authorList>
    </citation>
    <scope>NUCLEOTIDE SEQUENCE [LARGE SCALE GENOMIC DNA]</scope>
    <source>
        <strain evidence="2">0111107301</strain>
        <tissue evidence="2">Whole body</tissue>
    </source>
</reference>
<feature type="region of interest" description="Disordered" evidence="1">
    <location>
        <begin position="105"/>
        <end position="130"/>
    </location>
</feature>
<dbReference type="EMBL" id="KQ435719">
    <property type="protein sequence ID" value="KOX78923.1"/>
    <property type="molecule type" value="Genomic_DNA"/>
</dbReference>
<evidence type="ECO:0000313" key="2">
    <source>
        <dbReference type="EMBL" id="KOX78923.1"/>
    </source>
</evidence>
<dbReference type="AlphaFoldDB" id="A0A0M9A9W2"/>
<dbReference type="Proteomes" id="UP000053105">
    <property type="component" value="Unassembled WGS sequence"/>
</dbReference>
<evidence type="ECO:0000256" key="1">
    <source>
        <dbReference type="SAM" id="MobiDB-lite"/>
    </source>
</evidence>
<keyword evidence="3" id="KW-1185">Reference proteome</keyword>